<dbReference type="InterPro" id="IPR050171">
    <property type="entry name" value="MFS_Transporters"/>
</dbReference>
<keyword evidence="2" id="KW-0813">Transport</keyword>
<feature type="transmembrane region" description="Helical" evidence="7">
    <location>
        <begin position="21"/>
        <end position="41"/>
    </location>
</feature>
<name>A0A3B1BGU8_9ZZZZ</name>
<evidence type="ECO:0000256" key="4">
    <source>
        <dbReference type="ARBA" id="ARBA00022692"/>
    </source>
</evidence>
<feature type="domain" description="Major facilitator superfamily (MFS) profile" evidence="8">
    <location>
        <begin position="11"/>
        <end position="397"/>
    </location>
</feature>
<reference evidence="9" key="1">
    <citation type="submission" date="2018-06" db="EMBL/GenBank/DDBJ databases">
        <authorList>
            <person name="Zhirakovskaya E."/>
        </authorList>
    </citation>
    <scope>NUCLEOTIDE SEQUENCE</scope>
</reference>
<evidence type="ECO:0000256" key="3">
    <source>
        <dbReference type="ARBA" id="ARBA00022475"/>
    </source>
</evidence>
<dbReference type="GO" id="GO:0022857">
    <property type="term" value="F:transmembrane transporter activity"/>
    <property type="evidence" value="ECO:0007669"/>
    <property type="project" value="InterPro"/>
</dbReference>
<evidence type="ECO:0000259" key="8">
    <source>
        <dbReference type="PROSITE" id="PS50850"/>
    </source>
</evidence>
<dbReference type="InterPro" id="IPR036259">
    <property type="entry name" value="MFS_trans_sf"/>
</dbReference>
<dbReference type="AlphaFoldDB" id="A0A3B1BGU8"/>
<sequence>MGKLGFSRGEIKSIAGLASVIASRMLGLSLIIPVFSVYATGLPGSTAFLAGLAFGIYGLTQAVLQIPFGYMSDRFGRKPVVAFGLAIFGLGSVMAAMTDNIYVLIAARFLQGAGAIASACIAWLADLTEPSRRNMAMAFAGISIGGSIVLGMILGPIIGGIIGVAPLFWVAAVLSVIAIFVTLGVLKEPEANHRTTTADSGLSFAKIKRVAITPDLLKLDIAGFVLNACMIATFFSVPLKLSESFAMSELWKVYLPLSIAGGFVMMMSSRKADKGSARKVLTGAFFLMFVAFVVLAFSNGLPSLLGGFSLFFVGLCVLEASMPAAVTTLADPANRGSVVGVYNLSQFMGTFLGGMFAGWLAQTEPAIVFGVMAAGALMAAWLMNGAMGIVENEPEPAKA</sequence>
<keyword evidence="6 7" id="KW-0472">Membrane</keyword>
<dbReference type="InterPro" id="IPR020846">
    <property type="entry name" value="MFS_dom"/>
</dbReference>
<gene>
    <name evidence="9" type="ORF">MNBD_NITROSPINAE01-1013</name>
</gene>
<proteinExistence type="predicted"/>
<evidence type="ECO:0000256" key="1">
    <source>
        <dbReference type="ARBA" id="ARBA00004651"/>
    </source>
</evidence>
<feature type="transmembrane region" description="Helical" evidence="7">
    <location>
        <begin position="367"/>
        <end position="390"/>
    </location>
</feature>
<dbReference type="Gene3D" id="1.20.1250.20">
    <property type="entry name" value="MFS general substrate transporter like domains"/>
    <property type="match status" value="1"/>
</dbReference>
<keyword evidence="4 7" id="KW-0812">Transmembrane</keyword>
<dbReference type="PRINTS" id="PR01035">
    <property type="entry name" value="TCRTETA"/>
</dbReference>
<dbReference type="InterPro" id="IPR001958">
    <property type="entry name" value="Tet-R_TetA/multi-R_MdtG-like"/>
</dbReference>
<dbReference type="EMBL" id="UOGC01000050">
    <property type="protein sequence ID" value="VAX17329.1"/>
    <property type="molecule type" value="Genomic_DNA"/>
</dbReference>
<keyword evidence="5 7" id="KW-1133">Transmembrane helix</keyword>
<feature type="transmembrane region" description="Helical" evidence="7">
    <location>
        <begin position="80"/>
        <end position="97"/>
    </location>
</feature>
<organism evidence="9">
    <name type="scientific">hydrothermal vent metagenome</name>
    <dbReference type="NCBI Taxonomy" id="652676"/>
    <lineage>
        <taxon>unclassified sequences</taxon>
        <taxon>metagenomes</taxon>
        <taxon>ecological metagenomes</taxon>
    </lineage>
</organism>
<evidence type="ECO:0000256" key="2">
    <source>
        <dbReference type="ARBA" id="ARBA00022448"/>
    </source>
</evidence>
<protein>
    <submittedName>
        <fullName evidence="9">Inner membrane transport protein YajR</fullName>
    </submittedName>
</protein>
<dbReference type="Pfam" id="PF07690">
    <property type="entry name" value="MFS_1"/>
    <property type="match status" value="1"/>
</dbReference>
<evidence type="ECO:0000256" key="7">
    <source>
        <dbReference type="SAM" id="Phobius"/>
    </source>
</evidence>
<feature type="transmembrane region" description="Helical" evidence="7">
    <location>
        <begin position="216"/>
        <end position="239"/>
    </location>
</feature>
<feature type="transmembrane region" description="Helical" evidence="7">
    <location>
        <begin position="341"/>
        <end position="361"/>
    </location>
</feature>
<evidence type="ECO:0000256" key="6">
    <source>
        <dbReference type="ARBA" id="ARBA00023136"/>
    </source>
</evidence>
<evidence type="ECO:0000256" key="5">
    <source>
        <dbReference type="ARBA" id="ARBA00022989"/>
    </source>
</evidence>
<feature type="transmembrane region" description="Helical" evidence="7">
    <location>
        <begin position="280"/>
        <end position="298"/>
    </location>
</feature>
<comment type="subcellular location">
    <subcellularLocation>
        <location evidence="1">Cell membrane</location>
        <topology evidence="1">Multi-pass membrane protein</topology>
    </subcellularLocation>
</comment>
<dbReference type="SUPFAM" id="SSF103473">
    <property type="entry name" value="MFS general substrate transporter"/>
    <property type="match status" value="1"/>
</dbReference>
<keyword evidence="3" id="KW-1003">Cell membrane</keyword>
<dbReference type="InterPro" id="IPR011701">
    <property type="entry name" value="MFS"/>
</dbReference>
<dbReference type="PANTHER" id="PTHR23517:SF2">
    <property type="entry name" value="MULTIDRUG RESISTANCE PROTEIN MDTH"/>
    <property type="match status" value="1"/>
</dbReference>
<dbReference type="PANTHER" id="PTHR23517">
    <property type="entry name" value="RESISTANCE PROTEIN MDTM, PUTATIVE-RELATED-RELATED"/>
    <property type="match status" value="1"/>
</dbReference>
<dbReference type="GO" id="GO:0005886">
    <property type="term" value="C:plasma membrane"/>
    <property type="evidence" value="ECO:0007669"/>
    <property type="project" value="UniProtKB-SubCell"/>
</dbReference>
<evidence type="ECO:0000313" key="9">
    <source>
        <dbReference type="EMBL" id="VAX17329.1"/>
    </source>
</evidence>
<feature type="transmembrane region" description="Helical" evidence="7">
    <location>
        <begin position="137"/>
        <end position="162"/>
    </location>
</feature>
<feature type="transmembrane region" description="Helical" evidence="7">
    <location>
        <begin position="251"/>
        <end position="268"/>
    </location>
</feature>
<feature type="transmembrane region" description="Helical" evidence="7">
    <location>
        <begin position="168"/>
        <end position="186"/>
    </location>
</feature>
<dbReference type="CDD" id="cd17472">
    <property type="entry name" value="MFS_YajR_like"/>
    <property type="match status" value="1"/>
</dbReference>
<dbReference type="PROSITE" id="PS50850">
    <property type="entry name" value="MFS"/>
    <property type="match status" value="1"/>
</dbReference>
<accession>A0A3B1BGU8</accession>
<feature type="transmembrane region" description="Helical" evidence="7">
    <location>
        <begin position="103"/>
        <end position="125"/>
    </location>
</feature>
<feature type="transmembrane region" description="Helical" evidence="7">
    <location>
        <begin position="47"/>
        <end position="68"/>
    </location>
</feature>